<keyword evidence="4" id="KW-0805">Transcription regulation</keyword>
<evidence type="ECO:0000256" key="1">
    <source>
        <dbReference type="ARBA" id="ARBA00022723"/>
    </source>
</evidence>
<dbReference type="PANTHER" id="PTHR24082">
    <property type="entry name" value="NUCLEAR HORMONE RECEPTOR"/>
    <property type="match status" value="1"/>
</dbReference>
<evidence type="ECO:0000313" key="12">
    <source>
        <dbReference type="Proteomes" id="UP000694888"/>
    </source>
</evidence>
<keyword evidence="3" id="KW-0862">Zinc</keyword>
<dbReference type="Pfam" id="PF00105">
    <property type="entry name" value="zf-C4"/>
    <property type="match status" value="1"/>
</dbReference>
<dbReference type="PROSITE" id="PS51030">
    <property type="entry name" value="NUCLEAR_REC_DBD_2"/>
    <property type="match status" value="1"/>
</dbReference>
<evidence type="ECO:0000256" key="2">
    <source>
        <dbReference type="ARBA" id="ARBA00022771"/>
    </source>
</evidence>
<feature type="region of interest" description="Disordered" evidence="9">
    <location>
        <begin position="550"/>
        <end position="576"/>
    </location>
</feature>
<dbReference type="Gene3D" id="3.30.50.10">
    <property type="entry name" value="Erythroid Transcription Factor GATA-1, subunit A"/>
    <property type="match status" value="1"/>
</dbReference>
<protein>
    <submittedName>
        <fullName evidence="13">Uncharacterized protein LOC101846086</fullName>
    </submittedName>
</protein>
<keyword evidence="7" id="KW-0675">Receptor</keyword>
<keyword evidence="6" id="KW-0804">Transcription</keyword>
<evidence type="ECO:0000256" key="9">
    <source>
        <dbReference type="SAM" id="MobiDB-lite"/>
    </source>
</evidence>
<dbReference type="PANTHER" id="PTHR24082:SF473">
    <property type="entry name" value="ECDYSONE-INDUCED PROTEIN 75B, ISOFORM B"/>
    <property type="match status" value="1"/>
</dbReference>
<dbReference type="InterPro" id="IPR013088">
    <property type="entry name" value="Znf_NHR/GATA"/>
</dbReference>
<dbReference type="InterPro" id="IPR050234">
    <property type="entry name" value="Nuclear_hormone_rcpt_NR1"/>
</dbReference>
<dbReference type="PRINTS" id="PR00047">
    <property type="entry name" value="STROIDFINGER"/>
</dbReference>
<dbReference type="SUPFAM" id="SSF48508">
    <property type="entry name" value="Nuclear receptor ligand-binding domain"/>
    <property type="match status" value="1"/>
</dbReference>
<feature type="domain" description="NR LBD" evidence="11">
    <location>
        <begin position="650"/>
        <end position="878"/>
    </location>
</feature>
<dbReference type="InterPro" id="IPR035500">
    <property type="entry name" value="NHR-like_dom_sf"/>
</dbReference>
<dbReference type="PROSITE" id="PS00031">
    <property type="entry name" value="NUCLEAR_REC_DBD_1"/>
    <property type="match status" value="1"/>
</dbReference>
<dbReference type="SMART" id="SM00399">
    <property type="entry name" value="ZnF_C4"/>
    <property type="match status" value="1"/>
</dbReference>
<keyword evidence="8" id="KW-0539">Nucleus</keyword>
<organism evidence="12 13">
    <name type="scientific">Aplysia californica</name>
    <name type="common">California sea hare</name>
    <dbReference type="NCBI Taxonomy" id="6500"/>
    <lineage>
        <taxon>Eukaryota</taxon>
        <taxon>Metazoa</taxon>
        <taxon>Spiralia</taxon>
        <taxon>Lophotrochozoa</taxon>
        <taxon>Mollusca</taxon>
        <taxon>Gastropoda</taxon>
        <taxon>Heterobranchia</taxon>
        <taxon>Euthyneura</taxon>
        <taxon>Tectipleura</taxon>
        <taxon>Aplysiida</taxon>
        <taxon>Aplysioidea</taxon>
        <taxon>Aplysiidae</taxon>
        <taxon>Aplysia</taxon>
    </lineage>
</organism>
<feature type="compositionally biased region" description="Polar residues" evidence="9">
    <location>
        <begin position="552"/>
        <end position="561"/>
    </location>
</feature>
<evidence type="ECO:0000313" key="13">
    <source>
        <dbReference type="RefSeq" id="XP_012942516.1"/>
    </source>
</evidence>
<dbReference type="GeneID" id="101846086"/>
<dbReference type="InterPro" id="IPR001628">
    <property type="entry name" value="Znf_hrmn_rcpt"/>
</dbReference>
<keyword evidence="1" id="KW-0479">Metal-binding</keyword>
<dbReference type="Gene3D" id="1.10.565.10">
    <property type="entry name" value="Retinoid X Receptor"/>
    <property type="match status" value="1"/>
</dbReference>
<dbReference type="PROSITE" id="PS51843">
    <property type="entry name" value="NR_LBD"/>
    <property type="match status" value="1"/>
</dbReference>
<reference evidence="13" key="1">
    <citation type="submission" date="2025-08" db="UniProtKB">
        <authorList>
            <consortium name="RefSeq"/>
        </authorList>
    </citation>
    <scope>IDENTIFICATION</scope>
</reference>
<evidence type="ECO:0000256" key="8">
    <source>
        <dbReference type="ARBA" id="ARBA00023242"/>
    </source>
</evidence>
<keyword evidence="5" id="KW-0238">DNA-binding</keyword>
<gene>
    <name evidence="13" type="primary">LOC101846086</name>
</gene>
<keyword evidence="2" id="KW-0863">Zinc-finger</keyword>
<dbReference type="SMART" id="SM00430">
    <property type="entry name" value="HOLI"/>
    <property type="match status" value="1"/>
</dbReference>
<evidence type="ECO:0000256" key="5">
    <source>
        <dbReference type="ARBA" id="ARBA00023125"/>
    </source>
</evidence>
<sequence>MGRKRKAINPEDALKSNLPPCRVCEAPGAGFHYGANTCEACKGFFHRSLRLHSGYRCEAGNNCVIEHGRGKLCQLCRYKKCISVGMAKEAIKTGRYTSSKRTNDILEVKSLENKRKLGLLDNGLVNDNGSLPPTSVLPGHALTSGDGLSPELTTSLSSVRGFTSTSGLSHTARVISQALLNELSETSSNDVISHSYTPLNGLNQTLSSCALGSAPLRKEGRHLSIDLDSQSSLASAAGQSTSSDSDQFCRDVIASSSNSLFGQNSGITGTSRLIQNPLTVFASTKNTNSVNGNPLKGDFSAGSVVPCVTSSNGREIGAQNNNFLPSNGLPLAGTNLPADITQVDSQPDFLPVDFDQLVLDGPPLVSSLPHQTTAPSPITTLLDISTSSEFHRITPSHPSVVTSARLADNFFNGEKNHVAKDNRLFINSTSAAEVSPSFPFQKSPLDLGVNQNQFVNRTPGPLLSETAAGLVTSTSDKSNSQQVNGITNQLSSQISLLNNSFSRTSSSASPGQKLMALEEVLSPSSIVSSESMGASSPDMLMSHGVAGLVSSGAEQTSQGKKQGSLGPGSVKASSPTPASEAELLHAFCDTCGCGLDHSNIGLLYRRRDEVIARLAEAHESFMDQCFGRVAPEDVAAQQKEHYEQCRLKQEVFGKLTSLNDAEYDEIFIETGLDADDRQKRMEGLIDSMEKFIRGLVQFAKVIPGFNMLDLSEKIGLIKYSRQEICVASATAYFDYDLRVFKGVDGKWKCEMDMLYQVSIAPSMLEELFEFFHSLQNLGLNKEEMVLLKTIIIMAPDRDSEPQISALGREVHWQLVQTLVYLLEKRMKKPMAQFARIIDWLMTARTKEKLVREFFKSFKFEKYSRLGQAPLLREMLSGIYFDLSDDES</sequence>
<evidence type="ECO:0000256" key="3">
    <source>
        <dbReference type="ARBA" id="ARBA00022833"/>
    </source>
</evidence>
<dbReference type="InterPro" id="IPR000536">
    <property type="entry name" value="Nucl_hrmn_rcpt_lig-bd"/>
</dbReference>
<accession>A0ABM1A7U6</accession>
<evidence type="ECO:0000259" key="10">
    <source>
        <dbReference type="PROSITE" id="PS51030"/>
    </source>
</evidence>
<keyword evidence="12" id="KW-1185">Reference proteome</keyword>
<proteinExistence type="predicted"/>
<name>A0ABM1A7U6_APLCA</name>
<dbReference type="SUPFAM" id="SSF57716">
    <property type="entry name" value="Glucocorticoid receptor-like (DNA-binding domain)"/>
    <property type="match status" value="1"/>
</dbReference>
<feature type="domain" description="Nuclear receptor" evidence="10">
    <location>
        <begin position="18"/>
        <end position="93"/>
    </location>
</feature>
<evidence type="ECO:0000256" key="7">
    <source>
        <dbReference type="ARBA" id="ARBA00023170"/>
    </source>
</evidence>
<evidence type="ECO:0000256" key="4">
    <source>
        <dbReference type="ARBA" id="ARBA00023015"/>
    </source>
</evidence>
<evidence type="ECO:0000256" key="6">
    <source>
        <dbReference type="ARBA" id="ARBA00023163"/>
    </source>
</evidence>
<dbReference type="RefSeq" id="XP_012942516.1">
    <property type="nucleotide sequence ID" value="XM_013087062.2"/>
</dbReference>
<evidence type="ECO:0000259" key="11">
    <source>
        <dbReference type="PROSITE" id="PS51843"/>
    </source>
</evidence>
<dbReference type="Proteomes" id="UP000694888">
    <property type="component" value="Unplaced"/>
</dbReference>
<dbReference type="CDD" id="cd06916">
    <property type="entry name" value="NR_DBD_like"/>
    <property type="match status" value="1"/>
</dbReference>
<dbReference type="Pfam" id="PF00104">
    <property type="entry name" value="Hormone_recep"/>
    <property type="match status" value="1"/>
</dbReference>